<proteinExistence type="predicted"/>
<evidence type="ECO:0000313" key="3">
    <source>
        <dbReference type="Proteomes" id="UP000005283"/>
    </source>
</evidence>
<comment type="caution">
    <text evidence="2">The sequence shown here is derived from an EMBL/GenBank/DDBJ whole genome shotgun (WGS) entry which is preliminary data.</text>
</comment>
<accession>D1W617</accession>
<gene>
    <name evidence="2" type="ORF">HMPREF0650_1605</name>
</gene>
<sequence length="47" mass="5539">MLTKGDESRPYNFASIIFFLDKHLAVFTIFISRLTTSRKYAQNERVL</sequence>
<keyword evidence="3" id="KW-1185">Reference proteome</keyword>
<evidence type="ECO:0000256" key="1">
    <source>
        <dbReference type="SAM" id="Phobius"/>
    </source>
</evidence>
<feature type="transmembrane region" description="Helical" evidence="1">
    <location>
        <begin position="12"/>
        <end position="31"/>
    </location>
</feature>
<dbReference type="EMBL" id="ADEG01000058">
    <property type="protein sequence ID" value="EFA92034.1"/>
    <property type="molecule type" value="Genomic_DNA"/>
</dbReference>
<organism evidence="2 3">
    <name type="scientific">Hoylesella buccalis ATCC 35310</name>
    <dbReference type="NCBI Taxonomy" id="679190"/>
    <lineage>
        <taxon>Bacteria</taxon>
        <taxon>Pseudomonadati</taxon>
        <taxon>Bacteroidota</taxon>
        <taxon>Bacteroidia</taxon>
        <taxon>Bacteroidales</taxon>
        <taxon>Prevotellaceae</taxon>
        <taxon>Hoylesella</taxon>
    </lineage>
</organism>
<name>D1W617_9BACT</name>
<dbReference type="AlphaFoldDB" id="D1W617"/>
<keyword evidence="1" id="KW-0472">Membrane</keyword>
<evidence type="ECO:0000313" key="2">
    <source>
        <dbReference type="EMBL" id="EFA92034.1"/>
    </source>
</evidence>
<reference evidence="2 3" key="1">
    <citation type="submission" date="2009-12" db="EMBL/GenBank/DDBJ databases">
        <title>Genome Sequence of Prevotella buccalis ATCC 35310.</title>
        <authorList>
            <person name="Durkin A.S."/>
            <person name="Madupu R."/>
            <person name="Torralba M."/>
            <person name="Methe B."/>
            <person name="Sutton G."/>
            <person name="Strausberg R.L."/>
            <person name="Nelson K.E."/>
        </authorList>
    </citation>
    <scope>NUCLEOTIDE SEQUENCE [LARGE SCALE GENOMIC DNA]</scope>
    <source>
        <strain evidence="2 3">ATCC 35310</strain>
    </source>
</reference>
<keyword evidence="1" id="KW-0812">Transmembrane</keyword>
<protein>
    <submittedName>
        <fullName evidence="2">Uncharacterized protein</fullName>
    </submittedName>
</protein>
<dbReference type="Proteomes" id="UP000005283">
    <property type="component" value="Unassembled WGS sequence"/>
</dbReference>
<keyword evidence="1" id="KW-1133">Transmembrane helix</keyword>